<organism evidence="3 4">
    <name type="scientific">Pseudonocardia eucalypti</name>
    <dbReference type="NCBI Taxonomy" id="648755"/>
    <lineage>
        <taxon>Bacteria</taxon>
        <taxon>Bacillati</taxon>
        <taxon>Actinomycetota</taxon>
        <taxon>Actinomycetes</taxon>
        <taxon>Pseudonocardiales</taxon>
        <taxon>Pseudonocardiaceae</taxon>
        <taxon>Pseudonocardia</taxon>
    </lineage>
</organism>
<dbReference type="RefSeq" id="WP_185061700.1">
    <property type="nucleotide sequence ID" value="NZ_BAABJP010000008.1"/>
</dbReference>
<dbReference type="Pfam" id="PF00753">
    <property type="entry name" value="Lactamase_B"/>
    <property type="match status" value="1"/>
</dbReference>
<evidence type="ECO:0000313" key="4">
    <source>
        <dbReference type="Proteomes" id="UP001428817"/>
    </source>
</evidence>
<reference evidence="4" key="1">
    <citation type="journal article" date="2019" name="Int. J. Syst. Evol. Microbiol.">
        <title>The Global Catalogue of Microorganisms (GCM) 10K type strain sequencing project: providing services to taxonomists for standard genome sequencing and annotation.</title>
        <authorList>
            <consortium name="The Broad Institute Genomics Platform"/>
            <consortium name="The Broad Institute Genome Sequencing Center for Infectious Disease"/>
            <person name="Wu L."/>
            <person name="Ma J."/>
        </authorList>
    </citation>
    <scope>NUCLEOTIDE SEQUENCE [LARGE SCALE GENOMIC DNA]</scope>
    <source>
        <strain evidence="4">JCM 18303</strain>
    </source>
</reference>
<dbReference type="InterPro" id="IPR050855">
    <property type="entry name" value="NDM-1-like"/>
</dbReference>
<keyword evidence="4" id="KW-1185">Reference proteome</keyword>
<sequence>MLPRSLFGLLAAALLCSACSGTATTAAPPTPEEPVGRFASPNPGSVNTYWLRVPQGLLVFDTGRNVAGGHQAAAEIKRTGRPVVAILLTHPHPDHVGGAGALREEFPNVPIYASEATAAWMRADPLGFYPLAKQADPDFPAQLTHPDRTFAAGQPLDLGGVRLETAQFDPGESETATAYYEPASRALFAGDLVGDRVTPALLEGHTCGWLTNLDRLAQRFPDADTGYPGHGAPGRAAAQITAQRAYLRDFRALVRPATAPTSPAGARLDPAEQRDILAELERRYPGYPRVASLPNLQELNVASVARELSAENPDNSPPACR</sequence>
<dbReference type="SMART" id="SM00849">
    <property type="entry name" value="Lactamase_B"/>
    <property type="match status" value="1"/>
</dbReference>
<feature type="chain" id="PRO_5047477546" description="Metallo-beta-lactamase domain-containing protein" evidence="1">
    <location>
        <begin position="27"/>
        <end position="321"/>
    </location>
</feature>
<proteinExistence type="predicted"/>
<dbReference type="PANTHER" id="PTHR42951">
    <property type="entry name" value="METALLO-BETA-LACTAMASE DOMAIN-CONTAINING"/>
    <property type="match status" value="1"/>
</dbReference>
<dbReference type="Proteomes" id="UP001428817">
    <property type="component" value="Unassembled WGS sequence"/>
</dbReference>
<gene>
    <name evidence="3" type="ORF">GCM10023321_24820</name>
</gene>
<feature type="domain" description="Metallo-beta-lactamase" evidence="2">
    <location>
        <begin position="45"/>
        <end position="230"/>
    </location>
</feature>
<protein>
    <recommendedName>
        <fullName evidence="2">Metallo-beta-lactamase domain-containing protein</fullName>
    </recommendedName>
</protein>
<dbReference type="InterPro" id="IPR001279">
    <property type="entry name" value="Metallo-B-lactamas"/>
</dbReference>
<evidence type="ECO:0000256" key="1">
    <source>
        <dbReference type="SAM" id="SignalP"/>
    </source>
</evidence>
<dbReference type="CDD" id="cd16282">
    <property type="entry name" value="metallo-hydrolase-like_MBL-fold"/>
    <property type="match status" value="1"/>
</dbReference>
<feature type="signal peptide" evidence="1">
    <location>
        <begin position="1"/>
        <end position="26"/>
    </location>
</feature>
<name>A0ABP9Q0J3_9PSEU</name>
<dbReference type="Gene3D" id="3.60.15.10">
    <property type="entry name" value="Ribonuclease Z/Hydroxyacylglutathione hydrolase-like"/>
    <property type="match status" value="1"/>
</dbReference>
<dbReference type="InterPro" id="IPR036866">
    <property type="entry name" value="RibonucZ/Hydroxyglut_hydro"/>
</dbReference>
<dbReference type="PANTHER" id="PTHR42951:SF4">
    <property type="entry name" value="ACYL-COENZYME A THIOESTERASE MBLAC2"/>
    <property type="match status" value="1"/>
</dbReference>
<dbReference type="SUPFAM" id="SSF56281">
    <property type="entry name" value="Metallo-hydrolase/oxidoreductase"/>
    <property type="match status" value="1"/>
</dbReference>
<keyword evidence="1" id="KW-0732">Signal</keyword>
<accession>A0ABP9Q0J3</accession>
<evidence type="ECO:0000259" key="2">
    <source>
        <dbReference type="SMART" id="SM00849"/>
    </source>
</evidence>
<comment type="caution">
    <text evidence="3">The sequence shown here is derived from an EMBL/GenBank/DDBJ whole genome shotgun (WGS) entry which is preliminary data.</text>
</comment>
<evidence type="ECO:0000313" key="3">
    <source>
        <dbReference type="EMBL" id="GAA5153872.1"/>
    </source>
</evidence>
<dbReference type="EMBL" id="BAABJP010000008">
    <property type="protein sequence ID" value="GAA5153872.1"/>
    <property type="molecule type" value="Genomic_DNA"/>
</dbReference>